<dbReference type="PROSITE" id="PS51900">
    <property type="entry name" value="CB"/>
    <property type="match status" value="1"/>
</dbReference>
<dbReference type="PANTHER" id="PTHR30349">
    <property type="entry name" value="PHAGE INTEGRASE-RELATED"/>
    <property type="match status" value="1"/>
</dbReference>
<feature type="domain" description="Tyr recombinase" evidence="6">
    <location>
        <begin position="165"/>
        <end position="354"/>
    </location>
</feature>
<comment type="similarity">
    <text evidence="1">Belongs to the 'phage' integrase family.</text>
</comment>
<dbReference type="InterPro" id="IPR050090">
    <property type="entry name" value="Tyrosine_recombinase_XerCD"/>
</dbReference>
<dbReference type="GO" id="GO:0015074">
    <property type="term" value="P:DNA integration"/>
    <property type="evidence" value="ECO:0007669"/>
    <property type="project" value="UniProtKB-KW"/>
</dbReference>
<organism evidence="8 9">
    <name type="scientific">Iningainema tapete BLCC-T55</name>
    <dbReference type="NCBI Taxonomy" id="2748662"/>
    <lineage>
        <taxon>Bacteria</taxon>
        <taxon>Bacillati</taxon>
        <taxon>Cyanobacteriota</taxon>
        <taxon>Cyanophyceae</taxon>
        <taxon>Nostocales</taxon>
        <taxon>Scytonemataceae</taxon>
        <taxon>Iningainema tapete</taxon>
    </lineage>
</organism>
<dbReference type="InterPro" id="IPR013762">
    <property type="entry name" value="Integrase-like_cat_sf"/>
</dbReference>
<dbReference type="Gene3D" id="1.10.443.10">
    <property type="entry name" value="Intergrase catalytic core"/>
    <property type="match status" value="1"/>
</dbReference>
<comment type="caution">
    <text evidence="8">The sequence shown here is derived from an EMBL/GenBank/DDBJ whole genome shotgun (WGS) entry which is preliminary data.</text>
</comment>
<dbReference type="AlphaFoldDB" id="A0A8J6XRJ4"/>
<keyword evidence="9" id="KW-1185">Reference proteome</keyword>
<dbReference type="RefSeq" id="WP_190836143.1">
    <property type="nucleotide sequence ID" value="NZ_CAWPPI010000105.1"/>
</dbReference>
<sequence>MKVQRVRIPNTDRVTWLVVDNNYLPVQPISEYLRYLENIERAPNTVHAYAGHLKLYWEFLTDAKLDWLEVSLEHLATFMHWLRCPEPKVIAIQQVKAKRTEKTINAILSAVSSFYEFQSRNGVTTRIDAYRYQFQPGKKYKPFLHHLSKGKYVRTRLLKLKEPKRFPGVMTPEQIKQLVAACQRTRDKFLICLLHESGMRIGEVLGLHHEDIHTSGQNEISVIFRDDNTNAARTKSRESRVIHVSRELMTLYSDYLINEYPESIDSNYVFVNIWEGKLGSPMTYSTVASLFTRLEKKTGIDARPHLFRHTHATDLIRNGWDMAQVQKRLGHANIQTTINTYTHLTNEDLKKAYQQYLEQRDK</sequence>
<dbReference type="GO" id="GO:0003677">
    <property type="term" value="F:DNA binding"/>
    <property type="evidence" value="ECO:0007669"/>
    <property type="project" value="UniProtKB-UniRule"/>
</dbReference>
<dbReference type="SUPFAM" id="SSF56349">
    <property type="entry name" value="DNA breaking-rejoining enzymes"/>
    <property type="match status" value="1"/>
</dbReference>
<evidence type="ECO:0000313" key="8">
    <source>
        <dbReference type="EMBL" id="MBD2777070.1"/>
    </source>
</evidence>
<keyword evidence="4" id="KW-0233">DNA recombination</keyword>
<dbReference type="Gene3D" id="1.10.150.130">
    <property type="match status" value="1"/>
</dbReference>
<proteinExistence type="inferred from homology"/>
<dbReference type="InterPro" id="IPR011010">
    <property type="entry name" value="DNA_brk_join_enz"/>
</dbReference>
<dbReference type="PROSITE" id="PS51898">
    <property type="entry name" value="TYR_RECOMBINASE"/>
    <property type="match status" value="1"/>
</dbReference>
<evidence type="ECO:0000259" key="7">
    <source>
        <dbReference type="PROSITE" id="PS51900"/>
    </source>
</evidence>
<evidence type="ECO:0000256" key="4">
    <source>
        <dbReference type="ARBA" id="ARBA00023172"/>
    </source>
</evidence>
<name>A0A8J6XRJ4_9CYAN</name>
<evidence type="ECO:0000313" key="9">
    <source>
        <dbReference type="Proteomes" id="UP000629098"/>
    </source>
</evidence>
<keyword evidence="2" id="KW-0229">DNA integration</keyword>
<feature type="domain" description="Core-binding (CB)" evidence="7">
    <location>
        <begin position="23"/>
        <end position="119"/>
    </location>
</feature>
<dbReference type="PANTHER" id="PTHR30349:SF64">
    <property type="entry name" value="PROPHAGE INTEGRASE INTD-RELATED"/>
    <property type="match status" value="1"/>
</dbReference>
<dbReference type="InterPro" id="IPR002104">
    <property type="entry name" value="Integrase_catalytic"/>
</dbReference>
<keyword evidence="3 5" id="KW-0238">DNA-binding</keyword>
<evidence type="ECO:0000256" key="1">
    <source>
        <dbReference type="ARBA" id="ARBA00008857"/>
    </source>
</evidence>
<dbReference type="InterPro" id="IPR010998">
    <property type="entry name" value="Integrase_recombinase_N"/>
</dbReference>
<evidence type="ECO:0000256" key="2">
    <source>
        <dbReference type="ARBA" id="ARBA00022908"/>
    </source>
</evidence>
<dbReference type="InterPro" id="IPR044068">
    <property type="entry name" value="CB"/>
</dbReference>
<evidence type="ECO:0000256" key="5">
    <source>
        <dbReference type="PROSITE-ProRule" id="PRU01248"/>
    </source>
</evidence>
<dbReference type="InterPro" id="IPR004107">
    <property type="entry name" value="Integrase_SAM-like_N"/>
</dbReference>
<dbReference type="Proteomes" id="UP000629098">
    <property type="component" value="Unassembled WGS sequence"/>
</dbReference>
<dbReference type="Pfam" id="PF00589">
    <property type="entry name" value="Phage_integrase"/>
    <property type="match status" value="1"/>
</dbReference>
<gene>
    <name evidence="8" type="ORF">ICL16_34770</name>
</gene>
<reference evidence="8" key="1">
    <citation type="submission" date="2020-09" db="EMBL/GenBank/DDBJ databases">
        <title>Iningainema tapete sp. nov. (Scytonemataceae, Cyanobacteria) from greenhouses in central Florida (USA) produces two types of nodularin with biosynthetic potential for microcystin-LR and anabaenopeptins.</title>
        <authorList>
            <person name="Berthold D.E."/>
            <person name="Lefler F.W."/>
            <person name="Huang I.-S."/>
            <person name="Abdulla H."/>
            <person name="Zimba P.V."/>
            <person name="Laughinghouse H.D. IV."/>
        </authorList>
    </citation>
    <scope>NUCLEOTIDE SEQUENCE</scope>
    <source>
        <strain evidence="8">BLCCT55</strain>
    </source>
</reference>
<accession>A0A8J6XRJ4</accession>
<protein>
    <submittedName>
        <fullName evidence="8">Tyrosine-type recombinase/integrase</fullName>
    </submittedName>
</protein>
<evidence type="ECO:0000259" key="6">
    <source>
        <dbReference type="PROSITE" id="PS51898"/>
    </source>
</evidence>
<dbReference type="GO" id="GO:0006310">
    <property type="term" value="P:DNA recombination"/>
    <property type="evidence" value="ECO:0007669"/>
    <property type="project" value="UniProtKB-KW"/>
</dbReference>
<evidence type="ECO:0000256" key="3">
    <source>
        <dbReference type="ARBA" id="ARBA00023125"/>
    </source>
</evidence>
<dbReference type="Pfam" id="PF02899">
    <property type="entry name" value="Phage_int_SAM_1"/>
    <property type="match status" value="1"/>
</dbReference>
<dbReference type="EMBL" id="JACXAE010000105">
    <property type="protein sequence ID" value="MBD2777070.1"/>
    <property type="molecule type" value="Genomic_DNA"/>
</dbReference>